<evidence type="ECO:0000256" key="5">
    <source>
        <dbReference type="ARBA" id="ARBA00022989"/>
    </source>
</evidence>
<keyword evidence="5 8" id="KW-1133">Transmembrane helix</keyword>
<comment type="subcellular location">
    <subcellularLocation>
        <location evidence="1">Endoplasmic reticulum membrane</location>
    </subcellularLocation>
</comment>
<comment type="caution">
    <text evidence="9">The sequence shown here is derived from an EMBL/GenBank/DDBJ whole genome shotgun (WGS) entry which is preliminary data.</text>
</comment>
<evidence type="ECO:0000313" key="9">
    <source>
        <dbReference type="EMBL" id="KAF8401718.1"/>
    </source>
</evidence>
<evidence type="ECO:0000256" key="6">
    <source>
        <dbReference type="ARBA" id="ARBA00023136"/>
    </source>
</evidence>
<keyword evidence="3 8" id="KW-0812">Transmembrane</keyword>
<feature type="compositionally biased region" description="Low complexity" evidence="7">
    <location>
        <begin position="1"/>
        <end position="16"/>
    </location>
</feature>
<reference evidence="9 10" key="1">
    <citation type="submission" date="2020-04" db="EMBL/GenBank/DDBJ databases">
        <title>Plant Genome Project.</title>
        <authorList>
            <person name="Zhang R.-G."/>
        </authorList>
    </citation>
    <scope>NUCLEOTIDE SEQUENCE [LARGE SCALE GENOMIC DNA]</scope>
    <source>
        <strain evidence="9">YNK0</strain>
        <tissue evidence="9">Leaf</tissue>
    </source>
</reference>
<keyword evidence="10" id="KW-1185">Reference proteome</keyword>
<dbReference type="PANTHER" id="PTHR10868">
    <property type="entry name" value="SIGMA 1-TYPE OPIOID RECEPTOR-RELATED"/>
    <property type="match status" value="1"/>
</dbReference>
<dbReference type="InterPro" id="IPR006716">
    <property type="entry name" value="ERG2_sigma1_rcpt-like"/>
</dbReference>
<protein>
    <submittedName>
        <fullName evidence="9">Uncharacterized protein</fullName>
    </submittedName>
</protein>
<feature type="transmembrane region" description="Helical" evidence="8">
    <location>
        <begin position="119"/>
        <end position="145"/>
    </location>
</feature>
<dbReference type="Proteomes" id="UP000655225">
    <property type="component" value="Unassembled WGS sequence"/>
</dbReference>
<dbReference type="GO" id="GO:0005789">
    <property type="term" value="C:endoplasmic reticulum membrane"/>
    <property type="evidence" value="ECO:0007669"/>
    <property type="project" value="UniProtKB-SubCell"/>
</dbReference>
<evidence type="ECO:0000256" key="4">
    <source>
        <dbReference type="ARBA" id="ARBA00022824"/>
    </source>
</evidence>
<evidence type="ECO:0000256" key="7">
    <source>
        <dbReference type="SAM" id="MobiDB-lite"/>
    </source>
</evidence>
<proteinExistence type="inferred from homology"/>
<gene>
    <name evidence="9" type="ORF">HHK36_012664</name>
</gene>
<evidence type="ECO:0000256" key="3">
    <source>
        <dbReference type="ARBA" id="ARBA00022692"/>
    </source>
</evidence>
<feature type="region of interest" description="Disordered" evidence="7">
    <location>
        <begin position="1"/>
        <end position="25"/>
    </location>
</feature>
<evidence type="ECO:0000256" key="8">
    <source>
        <dbReference type="SAM" id="Phobius"/>
    </source>
</evidence>
<evidence type="ECO:0000256" key="2">
    <source>
        <dbReference type="ARBA" id="ARBA00007141"/>
    </source>
</evidence>
<evidence type="ECO:0000256" key="1">
    <source>
        <dbReference type="ARBA" id="ARBA00004586"/>
    </source>
</evidence>
<keyword evidence="6 8" id="KW-0472">Membrane</keyword>
<organism evidence="9 10">
    <name type="scientific">Tetracentron sinense</name>
    <name type="common">Spur-leaf</name>
    <dbReference type="NCBI Taxonomy" id="13715"/>
    <lineage>
        <taxon>Eukaryota</taxon>
        <taxon>Viridiplantae</taxon>
        <taxon>Streptophyta</taxon>
        <taxon>Embryophyta</taxon>
        <taxon>Tracheophyta</taxon>
        <taxon>Spermatophyta</taxon>
        <taxon>Magnoliopsida</taxon>
        <taxon>Trochodendrales</taxon>
        <taxon>Trochodendraceae</taxon>
        <taxon>Tetracentron</taxon>
    </lineage>
</organism>
<dbReference type="AlphaFoldDB" id="A0A835DES9"/>
<evidence type="ECO:0000313" key="10">
    <source>
        <dbReference type="Proteomes" id="UP000655225"/>
    </source>
</evidence>
<comment type="similarity">
    <text evidence="2">Belongs to the ERG2 family.</text>
</comment>
<accession>A0A835DES9</accession>
<dbReference type="EMBL" id="JABCRI010000008">
    <property type="protein sequence ID" value="KAF8401718.1"/>
    <property type="molecule type" value="Genomic_DNA"/>
</dbReference>
<dbReference type="OrthoDB" id="347124at2759"/>
<name>A0A835DES9_TETSI</name>
<sequence>MKTVVSTSSTTKSSTTMEDDRSETRDSCYFPGCRKDANCNCDICLASINATLDLMPMSSRTKLSASKPISKRSPVSFNPSFLSTPRRINHQITASPPLKSTAKSSPLEKLKKKKKKRTWVGFNLWRFFLGMSLIFAADSGFFWVVSGIVRPTLSPETVRKVGEESWVVQDLNGRLGFLQKKLGEIVDGKDGLLLNSRCTLYKSAGEEVSIRGWPLQTAGLLASGFSSRSFTVLSGSVTEWSEGKVGFSVRKAYNSWVQRKWSASAVQMDPNTWLLEYRRSPILENSRLFLAAMELLKFRISRTVGEVKQQFWLKIQKCVKRRQLLAFNGHKDIAAGRALMKYAHNNNTQISYESKAEGGNDRRQVEKRNPTLSSFIRFGNLRV</sequence>
<keyword evidence="4" id="KW-0256">Endoplasmic reticulum</keyword>
<dbReference type="OMA" id="RVTEWSN"/>
<dbReference type="PANTHER" id="PTHR10868:SF1">
    <property type="entry name" value="SIGMA NON-OPIOID INTRACELLULAR RECEPTOR 1"/>
    <property type="match status" value="1"/>
</dbReference>